<name>A0A4Y7IX36_PAPSO</name>
<gene>
    <name evidence="1" type="ORF">C5167_020710</name>
</gene>
<evidence type="ECO:0000313" key="2">
    <source>
        <dbReference type="Proteomes" id="UP000316621"/>
    </source>
</evidence>
<sequence>KLKNITTATRNSGEGLRQYYIQHLHDLQLQVRPKSHYLNRLEAQHIYLNLELRQRHSEDAQRIITVPSGAWILCQRRGENYGEIKGVKVS</sequence>
<dbReference type="EMBL" id="CM010716">
    <property type="protein sequence ID" value="RZC52282.1"/>
    <property type="molecule type" value="Genomic_DNA"/>
</dbReference>
<proteinExistence type="predicted"/>
<reference evidence="1 2" key="1">
    <citation type="journal article" date="2018" name="Science">
        <title>The opium poppy genome and morphinan production.</title>
        <authorList>
            <person name="Guo L."/>
            <person name="Winzer T."/>
            <person name="Yang X."/>
            <person name="Li Y."/>
            <person name="Ning Z."/>
            <person name="He Z."/>
            <person name="Teodor R."/>
            <person name="Lu Y."/>
            <person name="Bowser T.A."/>
            <person name="Graham I.A."/>
            <person name="Ye K."/>
        </authorList>
    </citation>
    <scope>NUCLEOTIDE SEQUENCE [LARGE SCALE GENOMIC DNA]</scope>
    <source>
        <strain evidence="2">cv. HN1</strain>
        <tissue evidence="1">Leaves</tissue>
    </source>
</reference>
<organism evidence="1 2">
    <name type="scientific">Papaver somniferum</name>
    <name type="common">Opium poppy</name>
    <dbReference type="NCBI Taxonomy" id="3469"/>
    <lineage>
        <taxon>Eukaryota</taxon>
        <taxon>Viridiplantae</taxon>
        <taxon>Streptophyta</taxon>
        <taxon>Embryophyta</taxon>
        <taxon>Tracheophyta</taxon>
        <taxon>Spermatophyta</taxon>
        <taxon>Magnoliopsida</taxon>
        <taxon>Ranunculales</taxon>
        <taxon>Papaveraceae</taxon>
        <taxon>Papaveroideae</taxon>
        <taxon>Papaver</taxon>
    </lineage>
</organism>
<protein>
    <submittedName>
        <fullName evidence="1">Uncharacterized protein</fullName>
    </submittedName>
</protein>
<feature type="non-terminal residue" evidence="1">
    <location>
        <position position="1"/>
    </location>
</feature>
<keyword evidence="2" id="KW-1185">Reference proteome</keyword>
<accession>A0A4Y7IX36</accession>
<dbReference type="STRING" id="3469.A0A4Y7IX36"/>
<evidence type="ECO:0000313" key="1">
    <source>
        <dbReference type="EMBL" id="RZC52282.1"/>
    </source>
</evidence>
<dbReference type="Gramene" id="RZC52282">
    <property type="protein sequence ID" value="RZC52282"/>
    <property type="gene ID" value="C5167_020710"/>
</dbReference>
<dbReference type="AlphaFoldDB" id="A0A4Y7IX36"/>
<dbReference type="Proteomes" id="UP000316621">
    <property type="component" value="Chromosome 2"/>
</dbReference>